<dbReference type="GeneID" id="54573936"/>
<protein>
    <submittedName>
        <fullName evidence="2">Uncharacterized protein</fullName>
    </submittedName>
</protein>
<sequence>MRGERQEGKGRVSLCQEGTLRRGSRMALCCPSVRMRGIVSQSLSKGTAAARYRRERLWRNVESRVLVLVLPSHLQAGMANAWAGNRGFRGLDVLACAYPSATRISAADGPGVNDYFGGEVCLRKSRGWETAPKSDRGVSAEQEAVTPRTFPSPSCRRTLKTSYDSVFAKPCSLRKLHA</sequence>
<feature type="region of interest" description="Disordered" evidence="1">
    <location>
        <begin position="130"/>
        <end position="151"/>
    </location>
</feature>
<dbReference type="AlphaFoldDB" id="A0A6A6HR63"/>
<name>A0A6A6HR63_9PLEO</name>
<dbReference type="RefSeq" id="XP_033675525.1">
    <property type="nucleotide sequence ID" value="XM_033820606.1"/>
</dbReference>
<keyword evidence="3" id="KW-1185">Reference proteome</keyword>
<evidence type="ECO:0000256" key="1">
    <source>
        <dbReference type="SAM" id="MobiDB-lite"/>
    </source>
</evidence>
<reference evidence="2" key="1">
    <citation type="journal article" date="2020" name="Stud. Mycol.">
        <title>101 Dothideomycetes genomes: a test case for predicting lifestyles and emergence of pathogens.</title>
        <authorList>
            <person name="Haridas S."/>
            <person name="Albert R."/>
            <person name="Binder M."/>
            <person name="Bloem J."/>
            <person name="Labutti K."/>
            <person name="Salamov A."/>
            <person name="Andreopoulos B."/>
            <person name="Baker S."/>
            <person name="Barry K."/>
            <person name="Bills G."/>
            <person name="Bluhm B."/>
            <person name="Cannon C."/>
            <person name="Castanera R."/>
            <person name="Culley D."/>
            <person name="Daum C."/>
            <person name="Ezra D."/>
            <person name="Gonzalez J."/>
            <person name="Henrissat B."/>
            <person name="Kuo A."/>
            <person name="Liang C."/>
            <person name="Lipzen A."/>
            <person name="Lutzoni F."/>
            <person name="Magnuson J."/>
            <person name="Mondo S."/>
            <person name="Nolan M."/>
            <person name="Ohm R."/>
            <person name="Pangilinan J."/>
            <person name="Park H.-J."/>
            <person name="Ramirez L."/>
            <person name="Alfaro M."/>
            <person name="Sun H."/>
            <person name="Tritt A."/>
            <person name="Yoshinaga Y."/>
            <person name="Zwiers L.-H."/>
            <person name="Turgeon B."/>
            <person name="Goodwin S."/>
            <person name="Spatafora J."/>
            <person name="Crous P."/>
            <person name="Grigoriev I."/>
        </authorList>
    </citation>
    <scope>NUCLEOTIDE SEQUENCE</scope>
    <source>
        <strain evidence="2">CBS 122368</strain>
    </source>
</reference>
<organism evidence="2 3">
    <name type="scientific">Trematosphaeria pertusa</name>
    <dbReference type="NCBI Taxonomy" id="390896"/>
    <lineage>
        <taxon>Eukaryota</taxon>
        <taxon>Fungi</taxon>
        <taxon>Dikarya</taxon>
        <taxon>Ascomycota</taxon>
        <taxon>Pezizomycotina</taxon>
        <taxon>Dothideomycetes</taxon>
        <taxon>Pleosporomycetidae</taxon>
        <taxon>Pleosporales</taxon>
        <taxon>Massarineae</taxon>
        <taxon>Trematosphaeriaceae</taxon>
        <taxon>Trematosphaeria</taxon>
    </lineage>
</organism>
<accession>A0A6A6HR63</accession>
<proteinExistence type="predicted"/>
<evidence type="ECO:0000313" key="2">
    <source>
        <dbReference type="EMBL" id="KAF2240521.1"/>
    </source>
</evidence>
<dbReference type="Proteomes" id="UP000800094">
    <property type="component" value="Unassembled WGS sequence"/>
</dbReference>
<gene>
    <name evidence="2" type="ORF">BU26DRAFT_207156</name>
</gene>
<dbReference type="EMBL" id="ML987217">
    <property type="protein sequence ID" value="KAF2240521.1"/>
    <property type="molecule type" value="Genomic_DNA"/>
</dbReference>
<evidence type="ECO:0000313" key="3">
    <source>
        <dbReference type="Proteomes" id="UP000800094"/>
    </source>
</evidence>